<dbReference type="EMBL" id="BK015447">
    <property type="protein sequence ID" value="DAE07253.1"/>
    <property type="molecule type" value="Genomic_DNA"/>
</dbReference>
<protein>
    <submittedName>
        <fullName evidence="2">Uncharacterized protein</fullName>
    </submittedName>
</protein>
<evidence type="ECO:0000313" key="2">
    <source>
        <dbReference type="EMBL" id="DAE07253.1"/>
    </source>
</evidence>
<name>A0A8S5PKZ9_9CAUD</name>
<reference evidence="2" key="1">
    <citation type="journal article" date="2021" name="Proc. Natl. Acad. Sci. U.S.A.">
        <title>A Catalog of Tens of Thousands of Viruses from Human Metagenomes Reveals Hidden Associations with Chronic Diseases.</title>
        <authorList>
            <person name="Tisza M.J."/>
            <person name="Buck C.B."/>
        </authorList>
    </citation>
    <scope>NUCLEOTIDE SEQUENCE</scope>
    <source>
        <strain evidence="2">CtOSJ35</strain>
    </source>
</reference>
<proteinExistence type="predicted"/>
<accession>A0A8S5PKZ9</accession>
<organism evidence="2">
    <name type="scientific">Siphoviridae sp. ctOSJ35</name>
    <dbReference type="NCBI Taxonomy" id="2825479"/>
    <lineage>
        <taxon>Viruses</taxon>
        <taxon>Duplodnaviria</taxon>
        <taxon>Heunggongvirae</taxon>
        <taxon>Uroviricota</taxon>
        <taxon>Caudoviricetes</taxon>
    </lineage>
</organism>
<sequence>MATNTQRIENLEKGMSEMQGTLGQILATLRGFSTSSAQNESVAVAHEDNPSEEDYTEPEDGKSIRIRSLFNGTLNLAYGDRRFVTFNKYGDENRVLYRDLIQIVNINHKFAEEGYFEIEDASAVYFLGMTYAYNNIIKYKDIENICSYSDDKVKTLIENASDYQKSLVANRVAHQIVDGKNVDYNKVNLINKLCSVDISKRAESIRSLA</sequence>
<feature type="region of interest" description="Disordered" evidence="1">
    <location>
        <begin position="40"/>
        <end position="60"/>
    </location>
</feature>
<evidence type="ECO:0000256" key="1">
    <source>
        <dbReference type="SAM" id="MobiDB-lite"/>
    </source>
</evidence>